<feature type="binding site" evidence="6">
    <location>
        <position position="82"/>
    </location>
    <ligand>
        <name>Na(+)</name>
        <dbReference type="ChEBI" id="CHEBI:29101"/>
        <label>1</label>
    </ligand>
</feature>
<keyword evidence="5 10" id="KW-0472">Membrane</keyword>
<dbReference type="PANTHER" id="PTHR11616">
    <property type="entry name" value="SODIUM/CHLORIDE DEPENDENT TRANSPORTER"/>
    <property type="match status" value="1"/>
</dbReference>
<dbReference type="PANTHER" id="PTHR11616:SF38">
    <property type="entry name" value="SODIUM-DEPENDENT DOPAMINE TRANSPORTER"/>
    <property type="match status" value="1"/>
</dbReference>
<reference evidence="11 12" key="1">
    <citation type="submission" date="2024-11" db="EMBL/GenBank/DDBJ databases">
        <title>Chromosome-level genome assembly of the freshwater bivalve Anodonta woodiana.</title>
        <authorList>
            <person name="Chen X."/>
        </authorList>
    </citation>
    <scope>NUCLEOTIDE SEQUENCE [LARGE SCALE GENOMIC DNA]</scope>
    <source>
        <strain evidence="11">MN2024</strain>
        <tissue evidence="11">Gills</tissue>
    </source>
</reference>
<dbReference type="GO" id="GO:0016020">
    <property type="term" value="C:membrane"/>
    <property type="evidence" value="ECO:0007669"/>
    <property type="project" value="UniProtKB-SubCell"/>
</dbReference>
<evidence type="ECO:0000256" key="1">
    <source>
        <dbReference type="ARBA" id="ARBA00004141"/>
    </source>
</evidence>
<feature type="transmembrane region" description="Helical" evidence="10">
    <location>
        <begin position="349"/>
        <end position="371"/>
    </location>
</feature>
<evidence type="ECO:0000313" key="12">
    <source>
        <dbReference type="Proteomes" id="UP001634394"/>
    </source>
</evidence>
<keyword evidence="4 10" id="KW-1133">Transmembrane helix</keyword>
<evidence type="ECO:0000256" key="6">
    <source>
        <dbReference type="PIRSR" id="PIRSR600175-1"/>
    </source>
</evidence>
<feature type="transmembrane region" description="Helical" evidence="10">
    <location>
        <begin position="508"/>
        <end position="527"/>
    </location>
</feature>
<feature type="region of interest" description="Disordered" evidence="9">
    <location>
        <begin position="1"/>
        <end position="59"/>
    </location>
</feature>
<evidence type="ECO:0000256" key="8">
    <source>
        <dbReference type="RuleBase" id="RU003732"/>
    </source>
</evidence>
<feature type="transmembrane region" description="Helical" evidence="10">
    <location>
        <begin position="423"/>
        <end position="446"/>
    </location>
</feature>
<evidence type="ECO:0000313" key="11">
    <source>
        <dbReference type="EMBL" id="KAL3859362.1"/>
    </source>
</evidence>
<dbReference type="InterPro" id="IPR037272">
    <property type="entry name" value="SNS_sf"/>
</dbReference>
<organism evidence="11 12">
    <name type="scientific">Sinanodonta woodiana</name>
    <name type="common">Chinese pond mussel</name>
    <name type="synonym">Anodonta woodiana</name>
    <dbReference type="NCBI Taxonomy" id="1069815"/>
    <lineage>
        <taxon>Eukaryota</taxon>
        <taxon>Metazoa</taxon>
        <taxon>Spiralia</taxon>
        <taxon>Lophotrochozoa</taxon>
        <taxon>Mollusca</taxon>
        <taxon>Bivalvia</taxon>
        <taxon>Autobranchia</taxon>
        <taxon>Heteroconchia</taxon>
        <taxon>Palaeoheterodonta</taxon>
        <taxon>Unionida</taxon>
        <taxon>Unionoidea</taxon>
        <taxon>Unionidae</taxon>
        <taxon>Unioninae</taxon>
        <taxon>Sinanodonta</taxon>
    </lineage>
</organism>
<dbReference type="EMBL" id="JBJQND010000012">
    <property type="protein sequence ID" value="KAL3859362.1"/>
    <property type="molecule type" value="Genomic_DNA"/>
</dbReference>
<dbReference type="Pfam" id="PF00209">
    <property type="entry name" value="SNF"/>
    <property type="match status" value="2"/>
</dbReference>
<feature type="transmembrane region" description="Helical" evidence="10">
    <location>
        <begin position="98"/>
        <end position="120"/>
    </location>
</feature>
<gene>
    <name evidence="11" type="ORF">ACJMK2_009587</name>
</gene>
<keyword evidence="12" id="KW-1185">Reference proteome</keyword>
<keyword evidence="7" id="KW-1015">Disulfide bond</keyword>
<feature type="binding site" evidence="6">
    <location>
        <position position="364"/>
    </location>
    <ligand>
        <name>Na(+)</name>
        <dbReference type="ChEBI" id="CHEBI:29101"/>
        <label>1</label>
    </ligand>
</feature>
<feature type="binding site" evidence="6">
    <location>
        <position position="295"/>
    </location>
    <ligand>
        <name>Na(+)</name>
        <dbReference type="ChEBI" id="CHEBI:29101"/>
        <label>1</label>
    </ligand>
</feature>
<feature type="transmembrane region" description="Helical" evidence="10">
    <location>
        <begin position="572"/>
        <end position="594"/>
    </location>
</feature>
<evidence type="ECO:0000256" key="5">
    <source>
        <dbReference type="ARBA" id="ARBA00023136"/>
    </source>
</evidence>
<comment type="similarity">
    <text evidence="8">Belongs to the sodium:neurotransmitter symporter (SNF) (TC 2.A.22) family.</text>
</comment>
<feature type="binding site" evidence="6">
    <location>
        <position position="263"/>
    </location>
    <ligand>
        <name>Na(+)</name>
        <dbReference type="ChEBI" id="CHEBI:29101"/>
        <label>1</label>
    </ligand>
</feature>
<dbReference type="GO" id="GO:0015293">
    <property type="term" value="F:symporter activity"/>
    <property type="evidence" value="ECO:0007669"/>
    <property type="project" value="UniProtKB-KW"/>
</dbReference>
<feature type="binding site" evidence="6">
    <location>
        <position position="77"/>
    </location>
    <ligand>
        <name>Na(+)</name>
        <dbReference type="ChEBI" id="CHEBI:29101"/>
        <label>1</label>
    </ligand>
</feature>
<dbReference type="PROSITE" id="PS50267">
    <property type="entry name" value="NA_NEUROTRAN_SYMP_3"/>
    <property type="match status" value="1"/>
</dbReference>
<keyword evidence="6" id="KW-0479">Metal-binding</keyword>
<accession>A0ABD3VCR5</accession>
<keyword evidence="2 8" id="KW-0813">Transport</keyword>
<evidence type="ECO:0000256" key="7">
    <source>
        <dbReference type="PIRSR" id="PIRSR600175-2"/>
    </source>
</evidence>
<feature type="transmembrane region" description="Helical" evidence="10">
    <location>
        <begin position="252"/>
        <end position="277"/>
    </location>
</feature>
<evidence type="ECO:0000256" key="3">
    <source>
        <dbReference type="ARBA" id="ARBA00022692"/>
    </source>
</evidence>
<proteinExistence type="inferred from homology"/>
<name>A0ABD3VCR5_SINWO</name>
<feature type="binding site" evidence="6">
    <location>
        <position position="360"/>
    </location>
    <ligand>
        <name>Na(+)</name>
        <dbReference type="ChEBI" id="CHEBI:29101"/>
        <label>1</label>
    </ligand>
</feature>
<keyword evidence="6" id="KW-0915">Sodium</keyword>
<evidence type="ECO:0000256" key="2">
    <source>
        <dbReference type="ARBA" id="ARBA00022448"/>
    </source>
</evidence>
<dbReference type="PROSITE" id="PS00754">
    <property type="entry name" value="NA_NEUROTRAN_SYMP_2"/>
    <property type="match status" value="1"/>
</dbReference>
<feature type="disulfide bond" evidence="7">
    <location>
        <begin position="180"/>
        <end position="189"/>
    </location>
</feature>
<dbReference type="PROSITE" id="PS00610">
    <property type="entry name" value="NA_NEUROTRAN_SYMP_1"/>
    <property type="match status" value="1"/>
</dbReference>
<evidence type="ECO:0000256" key="9">
    <source>
        <dbReference type="SAM" id="MobiDB-lite"/>
    </source>
</evidence>
<feature type="transmembrane region" description="Helical" evidence="10">
    <location>
        <begin position="141"/>
        <end position="168"/>
    </location>
</feature>
<dbReference type="PRINTS" id="PR00176">
    <property type="entry name" value="NANEUSMPORT"/>
</dbReference>
<comment type="caution">
    <text evidence="11">The sequence shown here is derived from an EMBL/GenBank/DDBJ whole genome shotgun (WGS) entry which is preliminary data.</text>
</comment>
<feature type="binding site" evidence="6">
    <location>
        <position position="78"/>
    </location>
    <ligand>
        <name>Na(+)</name>
        <dbReference type="ChEBI" id="CHEBI:29101"/>
        <label>1</label>
    </ligand>
</feature>
<evidence type="ECO:0000256" key="10">
    <source>
        <dbReference type="SAM" id="Phobius"/>
    </source>
</evidence>
<feature type="transmembrane region" description="Helical" evidence="10">
    <location>
        <begin position="392"/>
        <end position="417"/>
    </location>
</feature>
<feature type="transmembrane region" description="Helical" evidence="10">
    <location>
        <begin position="216"/>
        <end position="240"/>
    </location>
</feature>
<protein>
    <recommendedName>
        <fullName evidence="8">Transporter</fullName>
    </recommendedName>
</protein>
<dbReference type="SUPFAM" id="SSF161070">
    <property type="entry name" value="SNF-like"/>
    <property type="match status" value="1"/>
</dbReference>
<keyword evidence="3 8" id="KW-0812">Transmembrane</keyword>
<comment type="subcellular location">
    <subcellularLocation>
        <location evidence="1">Membrane</location>
        <topology evidence="1">Multi-pass membrane protein</topology>
    </subcellularLocation>
</comment>
<evidence type="ECO:0000256" key="4">
    <source>
        <dbReference type="ARBA" id="ARBA00022989"/>
    </source>
</evidence>
<dbReference type="InterPro" id="IPR000175">
    <property type="entry name" value="Na/ntran_symport"/>
</dbReference>
<feature type="binding site" evidence="6">
    <location>
        <position position="75"/>
    </location>
    <ligand>
        <name>Na(+)</name>
        <dbReference type="ChEBI" id="CHEBI:29101"/>
        <label>1</label>
    </ligand>
</feature>
<keyword evidence="8" id="KW-0769">Symport</keyword>
<dbReference type="AlphaFoldDB" id="A0ABD3VCR5"/>
<dbReference type="Proteomes" id="UP001634394">
    <property type="component" value="Unassembled WGS sequence"/>
</dbReference>
<feature type="binding site" evidence="6">
    <location>
        <position position="363"/>
    </location>
    <ligand>
        <name>Na(+)</name>
        <dbReference type="ChEBI" id="CHEBI:29101"/>
        <label>1</label>
    </ligand>
</feature>
<sequence length="599" mass="67907">MNHIRKEFSNGVILKNGSETPPGFPPSDNNADGNHSLLPDQSDDLEKGSNASSHKDRPIREDWGHKADFLLAVIGYAVDLSNVWRFPYLCYRNGGGAFIIPYFTVLILGALPIFFMEMSLGQFHREGPVTVWKIVPICKGIGYASCFMAYIVAFYYNVVIGWSFFYLFSSFTLNLPWGGCNNSWNTENCWSLSQGKVNVTANQSNYVVYVTATMPYLFMTILLIRGCLLPGAIDGIKYFIVPKLERLNDPQVWIDAAVQIMFSVGCGFGTHIAYASYNKFNNNCYRDCIFTATVNSFTSIFSGFVVFSYLGYMAERQHKDISKVAQEGPGLVFIVYPEAISTLPGSTYWSVIFFLMLITLGMDSAFGGLESPLTGLQDQFYRLFKYRWSREVFTFVIVFTAFFFALPCTTSGGMYVFKILDTFAAGTSIIFTVLCQVLAVSWLYGVDQFCDDIQKMIGHRPGLYWRICWKFVSPTFLAIIVISSILHYTPLAYEGGIGTYIYPEYANILGWFIAASSMSIIPIYAVYKISSTRGSFKETFMLQRHAAFHSFLLLILRGWARNKIQLEGNILFKLFMGITNLTLTFWTQILWVYCDFIQR</sequence>
<feature type="transmembrane region" description="Helical" evidence="10">
    <location>
        <begin position="289"/>
        <end position="312"/>
    </location>
</feature>
<feature type="transmembrane region" description="Helical" evidence="10">
    <location>
        <begin position="467"/>
        <end position="488"/>
    </location>
</feature>